<keyword evidence="2" id="KW-1185">Reference proteome</keyword>
<dbReference type="Proteomes" id="UP000236743">
    <property type="component" value="Unassembled WGS sequence"/>
</dbReference>
<reference evidence="1 2" key="1">
    <citation type="submission" date="2016-10" db="EMBL/GenBank/DDBJ databases">
        <authorList>
            <person name="de Groot N.N."/>
        </authorList>
    </citation>
    <scope>NUCLEOTIDE SEQUENCE [LARGE SCALE GENOMIC DNA]</scope>
    <source>
        <strain evidence="1 2">DSM 26656</strain>
    </source>
</reference>
<dbReference type="AlphaFoldDB" id="A0A1H5W8P1"/>
<gene>
    <name evidence="1" type="ORF">SAMN04488115_102596</name>
</gene>
<protein>
    <submittedName>
        <fullName evidence="1">Uncharacterized protein</fullName>
    </submittedName>
</protein>
<proteinExistence type="predicted"/>
<sequence length="70" mass="7444">MASKKQAVRVAVLDVRQITVSGDGLVEAEIGLELEGSTNLDLRLAPVVLAKLEAMLAKASVEQAKHQPVH</sequence>
<dbReference type="EMBL" id="FNUY01000002">
    <property type="protein sequence ID" value="SEF95825.1"/>
    <property type="molecule type" value="Genomic_DNA"/>
</dbReference>
<evidence type="ECO:0000313" key="1">
    <source>
        <dbReference type="EMBL" id="SEF95825.1"/>
    </source>
</evidence>
<name>A0A1H5W8P1_9HYPH</name>
<dbReference type="OrthoDB" id="8162618at2"/>
<accession>A0A1H5W8P1</accession>
<dbReference type="RefSeq" id="WP_103871786.1">
    <property type="nucleotide sequence ID" value="NZ_FNUY01000002.1"/>
</dbReference>
<evidence type="ECO:0000313" key="2">
    <source>
        <dbReference type="Proteomes" id="UP000236743"/>
    </source>
</evidence>
<organism evidence="1 2">
    <name type="scientific">Bosea lathyri</name>
    <dbReference type="NCBI Taxonomy" id="1036778"/>
    <lineage>
        <taxon>Bacteria</taxon>
        <taxon>Pseudomonadati</taxon>
        <taxon>Pseudomonadota</taxon>
        <taxon>Alphaproteobacteria</taxon>
        <taxon>Hyphomicrobiales</taxon>
        <taxon>Boseaceae</taxon>
        <taxon>Bosea</taxon>
    </lineage>
</organism>